<evidence type="ECO:0000256" key="4">
    <source>
        <dbReference type="ARBA" id="ARBA00022478"/>
    </source>
</evidence>
<keyword evidence="7" id="KW-0548">Nucleotidyltransferase</keyword>
<keyword evidence="11" id="KW-0804">Transcription</keyword>
<evidence type="ECO:0000256" key="9">
    <source>
        <dbReference type="ARBA" id="ARBA00022723"/>
    </source>
</evidence>
<evidence type="ECO:0000256" key="10">
    <source>
        <dbReference type="ARBA" id="ARBA00022833"/>
    </source>
</evidence>
<dbReference type="GO" id="GO:0046872">
    <property type="term" value="F:metal ion binding"/>
    <property type="evidence" value="ECO:0007669"/>
    <property type="project" value="UniProtKB-KW"/>
</dbReference>
<dbReference type="InterPro" id="IPR002755">
    <property type="entry name" value="DNA_primase_S"/>
</dbReference>
<dbReference type="SUPFAM" id="SSF56747">
    <property type="entry name" value="Prim-pol domain"/>
    <property type="match status" value="1"/>
</dbReference>
<name>A0A8J2WKL8_9CRUS</name>
<dbReference type="CDD" id="cd04860">
    <property type="entry name" value="AE_Prim_S"/>
    <property type="match status" value="1"/>
</dbReference>
<evidence type="ECO:0000256" key="7">
    <source>
        <dbReference type="ARBA" id="ARBA00022695"/>
    </source>
</evidence>
<dbReference type="GO" id="GO:0003899">
    <property type="term" value="F:DNA-directed RNA polymerase activity"/>
    <property type="evidence" value="ECO:0007669"/>
    <property type="project" value="InterPro"/>
</dbReference>
<evidence type="ECO:0000313" key="13">
    <source>
        <dbReference type="EMBL" id="CAH0106304.1"/>
    </source>
</evidence>
<evidence type="ECO:0000256" key="6">
    <source>
        <dbReference type="ARBA" id="ARBA00022679"/>
    </source>
</evidence>
<evidence type="ECO:0000256" key="1">
    <source>
        <dbReference type="ARBA" id="ARBA00001936"/>
    </source>
</evidence>
<dbReference type="Gene3D" id="3.90.920.10">
    <property type="entry name" value="DNA primase, PRIM domain"/>
    <property type="match status" value="1"/>
</dbReference>
<dbReference type="PANTHER" id="PTHR10536">
    <property type="entry name" value="DNA PRIMASE SMALL SUBUNIT"/>
    <property type="match status" value="1"/>
</dbReference>
<evidence type="ECO:0000256" key="11">
    <source>
        <dbReference type="ARBA" id="ARBA00023163"/>
    </source>
</evidence>
<evidence type="ECO:0000256" key="8">
    <source>
        <dbReference type="ARBA" id="ARBA00022705"/>
    </source>
</evidence>
<dbReference type="EC" id="2.7.7.-" evidence="12"/>
<protein>
    <recommendedName>
        <fullName evidence="12">DNA primase</fullName>
        <ecNumber evidence="12">2.7.7.-</ecNumber>
    </recommendedName>
</protein>
<dbReference type="AlphaFoldDB" id="A0A8J2WKL8"/>
<organism evidence="13 14">
    <name type="scientific">Daphnia galeata</name>
    <dbReference type="NCBI Taxonomy" id="27404"/>
    <lineage>
        <taxon>Eukaryota</taxon>
        <taxon>Metazoa</taxon>
        <taxon>Ecdysozoa</taxon>
        <taxon>Arthropoda</taxon>
        <taxon>Crustacea</taxon>
        <taxon>Branchiopoda</taxon>
        <taxon>Diplostraca</taxon>
        <taxon>Cladocera</taxon>
        <taxon>Anomopoda</taxon>
        <taxon>Daphniidae</taxon>
        <taxon>Daphnia</taxon>
    </lineage>
</organism>
<dbReference type="GO" id="GO:0005658">
    <property type="term" value="C:alpha DNA polymerase:primase complex"/>
    <property type="evidence" value="ECO:0007669"/>
    <property type="project" value="UniProtKB-ARBA"/>
</dbReference>
<evidence type="ECO:0000256" key="5">
    <source>
        <dbReference type="ARBA" id="ARBA00022515"/>
    </source>
</evidence>
<proteinExistence type="inferred from homology"/>
<sequence>MTEPCEEAMLAYYRLLFPYGPYFRWLNYGNMKEHYFHNREFSFTLPNDIYIRYQSFKDQDELEEEMKKMKPLKIDLGAVYNHRPKNHRSISNFIPVEKELVFDIDMTDYDDVRNCCQGADICDKCWKFMVVAIKVLDAALREDFGYQHLLWVFSGRRGVHCWVCDDAARALDQSARSAVAEYLQIIKGGDQQNKKVSFNYEHLHPAVSRAAGIVEDYFESMMIKDQDILGSDEAVKKFLTMIPEEKLRNTLEKAMLDYHDSTSRWRVFEELSATTNKSNKRQFSHLKEEIMLQLTYPRLDINVSKQLNHLLKSPFCVHPKTGKICVPIDPLDVEEFSPETVPTLTKLINEVVDLDVCDSTGKDGKSLKDYERTSLNPSILLFKKFLNNLEGSWRHKRIAASDAKMEF</sequence>
<evidence type="ECO:0000256" key="3">
    <source>
        <dbReference type="ARBA" id="ARBA00009762"/>
    </source>
</evidence>
<dbReference type="GO" id="GO:0006269">
    <property type="term" value="P:DNA replication, synthesis of primer"/>
    <property type="evidence" value="ECO:0007669"/>
    <property type="project" value="UniProtKB-KW"/>
</dbReference>
<dbReference type="InterPro" id="IPR014052">
    <property type="entry name" value="DNA_primase_ssu_euk/arc"/>
</dbReference>
<dbReference type="EMBL" id="CAKKLH010000223">
    <property type="protein sequence ID" value="CAH0106304.1"/>
    <property type="molecule type" value="Genomic_DNA"/>
</dbReference>
<evidence type="ECO:0000313" key="14">
    <source>
        <dbReference type="Proteomes" id="UP000789390"/>
    </source>
</evidence>
<dbReference type="GO" id="GO:0006270">
    <property type="term" value="P:DNA replication initiation"/>
    <property type="evidence" value="ECO:0007669"/>
    <property type="project" value="UniProtKB-ARBA"/>
</dbReference>
<keyword evidence="14" id="KW-1185">Reference proteome</keyword>
<evidence type="ECO:0000256" key="12">
    <source>
        <dbReference type="RuleBase" id="RU003514"/>
    </source>
</evidence>
<keyword evidence="6 12" id="KW-0808">Transferase</keyword>
<dbReference type="Pfam" id="PF01896">
    <property type="entry name" value="DNA_primase_S"/>
    <property type="match status" value="1"/>
</dbReference>
<comment type="cofactor">
    <cofactor evidence="1">
        <name>Mn(2+)</name>
        <dbReference type="ChEBI" id="CHEBI:29035"/>
    </cofactor>
</comment>
<dbReference type="OrthoDB" id="19606at2759"/>
<gene>
    <name evidence="13" type="ORF">DGAL_LOCUS9458</name>
</gene>
<evidence type="ECO:0000256" key="2">
    <source>
        <dbReference type="ARBA" id="ARBA00001946"/>
    </source>
</evidence>
<keyword evidence="4 12" id="KW-0240">DNA-directed RNA polymerase</keyword>
<dbReference type="FunFam" id="3.90.920.10:FF:000001">
    <property type="entry name" value="DNA primase"/>
    <property type="match status" value="1"/>
</dbReference>
<comment type="cofactor">
    <cofactor evidence="2">
        <name>Mg(2+)</name>
        <dbReference type="ChEBI" id="CHEBI:18420"/>
    </cofactor>
</comment>
<accession>A0A8J2WKL8</accession>
<dbReference type="NCBIfam" id="TIGR00335">
    <property type="entry name" value="primase_sml"/>
    <property type="match status" value="1"/>
</dbReference>
<keyword evidence="10" id="KW-0862">Zinc</keyword>
<keyword evidence="9" id="KW-0479">Metal-binding</keyword>
<reference evidence="13" key="1">
    <citation type="submission" date="2021-11" db="EMBL/GenBank/DDBJ databases">
        <authorList>
            <person name="Schell T."/>
        </authorList>
    </citation>
    <scope>NUCLEOTIDE SEQUENCE</scope>
    <source>
        <strain evidence="13">M5</strain>
    </source>
</reference>
<keyword evidence="8 12" id="KW-0235">DNA replication</keyword>
<comment type="similarity">
    <text evidence="3 12">Belongs to the eukaryotic-type primase small subunit family.</text>
</comment>
<comment type="caution">
    <text evidence="13">The sequence shown here is derived from an EMBL/GenBank/DDBJ whole genome shotgun (WGS) entry which is preliminary data.</text>
</comment>
<dbReference type="Proteomes" id="UP000789390">
    <property type="component" value="Unassembled WGS sequence"/>
</dbReference>
<keyword evidence="5 12" id="KW-0639">Primosome</keyword>